<feature type="transmembrane region" description="Helical" evidence="1">
    <location>
        <begin position="12"/>
        <end position="29"/>
    </location>
</feature>
<name>A0ABP8V7J8_9GAMM</name>
<keyword evidence="3" id="KW-1185">Reference proteome</keyword>
<dbReference type="Proteomes" id="UP001500604">
    <property type="component" value="Unassembled WGS sequence"/>
</dbReference>
<evidence type="ECO:0000256" key="1">
    <source>
        <dbReference type="SAM" id="Phobius"/>
    </source>
</evidence>
<feature type="transmembrane region" description="Helical" evidence="1">
    <location>
        <begin position="35"/>
        <end position="57"/>
    </location>
</feature>
<evidence type="ECO:0000313" key="3">
    <source>
        <dbReference type="Proteomes" id="UP001500604"/>
    </source>
</evidence>
<sequence length="62" mass="7167">MEKLSLILKRTLFYPLFLLCSMGFYLLEWRGMGAVMAAMLVAGCIHCLVNGYDLWLLKKHSR</sequence>
<evidence type="ECO:0000313" key="2">
    <source>
        <dbReference type="EMBL" id="GAA4651529.1"/>
    </source>
</evidence>
<organism evidence="2 3">
    <name type="scientific">Kistimonas scapharcae</name>
    <dbReference type="NCBI Taxonomy" id="1036133"/>
    <lineage>
        <taxon>Bacteria</taxon>
        <taxon>Pseudomonadati</taxon>
        <taxon>Pseudomonadota</taxon>
        <taxon>Gammaproteobacteria</taxon>
        <taxon>Oceanospirillales</taxon>
        <taxon>Endozoicomonadaceae</taxon>
        <taxon>Kistimonas</taxon>
    </lineage>
</organism>
<gene>
    <name evidence="2" type="ORF">GCM10023116_38130</name>
</gene>
<keyword evidence="1" id="KW-0812">Transmembrane</keyword>
<keyword evidence="1" id="KW-0472">Membrane</keyword>
<protein>
    <submittedName>
        <fullName evidence="2">Uncharacterized protein</fullName>
    </submittedName>
</protein>
<keyword evidence="1" id="KW-1133">Transmembrane helix</keyword>
<accession>A0ABP8V7J8</accession>
<proteinExistence type="predicted"/>
<reference evidence="3" key="1">
    <citation type="journal article" date="2019" name="Int. J. Syst. Evol. Microbiol.">
        <title>The Global Catalogue of Microorganisms (GCM) 10K type strain sequencing project: providing services to taxonomists for standard genome sequencing and annotation.</title>
        <authorList>
            <consortium name="The Broad Institute Genomics Platform"/>
            <consortium name="The Broad Institute Genome Sequencing Center for Infectious Disease"/>
            <person name="Wu L."/>
            <person name="Ma J."/>
        </authorList>
    </citation>
    <scope>NUCLEOTIDE SEQUENCE [LARGE SCALE GENOMIC DNA]</scope>
    <source>
        <strain evidence="3">JCM 17805</strain>
    </source>
</reference>
<dbReference type="RefSeq" id="WP_345197919.1">
    <property type="nucleotide sequence ID" value="NZ_BAABFL010000455.1"/>
</dbReference>
<comment type="caution">
    <text evidence="2">The sequence shown here is derived from an EMBL/GenBank/DDBJ whole genome shotgun (WGS) entry which is preliminary data.</text>
</comment>
<dbReference type="EMBL" id="BAABFL010000455">
    <property type="protein sequence ID" value="GAA4651529.1"/>
    <property type="molecule type" value="Genomic_DNA"/>
</dbReference>